<proteinExistence type="predicted"/>
<evidence type="ECO:0000259" key="4">
    <source>
        <dbReference type="Pfam" id="PF01755"/>
    </source>
</evidence>
<keyword evidence="3" id="KW-0448">Lipopolysaccharide biosynthesis</keyword>
<evidence type="ECO:0000313" key="6">
    <source>
        <dbReference type="Proteomes" id="UP000003856"/>
    </source>
</evidence>
<dbReference type="GO" id="GO:0016740">
    <property type="term" value="F:transferase activity"/>
    <property type="evidence" value="ECO:0007669"/>
    <property type="project" value="UniProtKB-KW"/>
</dbReference>
<reference evidence="5 6" key="1">
    <citation type="submission" date="2009-05" db="EMBL/GenBank/DDBJ databases">
        <title>The draft genome of Acidovorax delafieldii 2AN.</title>
        <authorList>
            <consortium name="US DOE Joint Genome Institute (JGI-PGF)"/>
            <person name="Lucas S."/>
            <person name="Copeland A."/>
            <person name="Lapidus A."/>
            <person name="Glavina del Rio T."/>
            <person name="Tice H."/>
            <person name="Bruce D."/>
            <person name="Goodwin L."/>
            <person name="Pitluck S."/>
            <person name="Larimer F."/>
            <person name="Land M.L."/>
            <person name="Hauser L."/>
            <person name="Shelobolina E.S."/>
            <person name="Picardal F."/>
            <person name="Roden E."/>
            <person name="Emerson D."/>
        </authorList>
    </citation>
    <scope>NUCLEOTIDE SEQUENCE [LARGE SCALE GENOMIC DNA]</scope>
    <source>
        <strain evidence="5 6">2AN</strain>
    </source>
</reference>
<dbReference type="Proteomes" id="UP000003856">
    <property type="component" value="Unassembled WGS sequence"/>
</dbReference>
<keyword evidence="5" id="KW-0808">Transferase</keyword>
<keyword evidence="6" id="KW-1185">Reference proteome</keyword>
<dbReference type="OrthoDB" id="119742at2"/>
<comment type="caution">
    <text evidence="5">The sequence shown here is derived from an EMBL/GenBank/DDBJ whole genome shotgun (WGS) entry which is preliminary data.</text>
</comment>
<accession>C5T765</accession>
<gene>
    <name evidence="5" type="ORF">AcdelDRAFT_2745</name>
</gene>
<dbReference type="UniPathway" id="UPA00501"/>
<evidence type="ECO:0000256" key="1">
    <source>
        <dbReference type="ARBA" id="ARBA00005068"/>
    </source>
</evidence>
<organism evidence="5 6">
    <name type="scientific">Acidovorax delafieldii 2AN</name>
    <dbReference type="NCBI Taxonomy" id="573060"/>
    <lineage>
        <taxon>Bacteria</taxon>
        <taxon>Pseudomonadati</taxon>
        <taxon>Pseudomonadota</taxon>
        <taxon>Betaproteobacteria</taxon>
        <taxon>Burkholderiales</taxon>
        <taxon>Comamonadaceae</taxon>
        <taxon>Acidovorax</taxon>
    </lineage>
</organism>
<evidence type="ECO:0000256" key="3">
    <source>
        <dbReference type="ARBA" id="ARBA00022985"/>
    </source>
</evidence>
<dbReference type="RefSeq" id="WP_005797617.1">
    <property type="nucleotide sequence ID" value="NZ_ACQT01000105.1"/>
</dbReference>
<dbReference type="Pfam" id="PF01755">
    <property type="entry name" value="Glyco_transf_25"/>
    <property type="match status" value="1"/>
</dbReference>
<feature type="domain" description="Glycosyl transferase family 25" evidence="4">
    <location>
        <begin position="8"/>
        <end position="177"/>
    </location>
</feature>
<comment type="pathway">
    <text evidence="1">Bacterial outer membrane biogenesis; lipooligosaccharide biosynthesis.</text>
</comment>
<comment type="pathway">
    <text evidence="2">Glycan metabolism; lacto-N-neotetraose biosynthesis.</text>
</comment>
<dbReference type="PATRIC" id="fig|573060.9.peg.2325"/>
<name>C5T765_ACIDE</name>
<dbReference type="CDD" id="cd06532">
    <property type="entry name" value="Glyco_transf_25"/>
    <property type="match status" value="1"/>
</dbReference>
<evidence type="ECO:0000313" key="5">
    <source>
        <dbReference type="EMBL" id="EER59681.1"/>
    </source>
</evidence>
<dbReference type="UniPathway" id="UPA00820"/>
<sequence length="244" mass="27977">MPLPLCYINLARDEERRARIESELRRLCLQGDRIDAVWWAGVPTAQQSALYSEALNRRQYYKPLVAGEKGCYASHLVAWQKLLDSTAPAMIVLEDDIRLDDRFLEVTDAIAQLEEPWDMVKLMGREHEKVRAHRPLTAGTELVEYRRIPSMTAGYVVSRSGAAKLLASRKPFGRPIDVDLRFWWENDLRILGVVPPVLILDDTSLVSSIGQKPPRLGVGAKWRKFRMKLRLTALNAWHQVRPPR</sequence>
<dbReference type="InterPro" id="IPR002654">
    <property type="entry name" value="Glyco_trans_25"/>
</dbReference>
<dbReference type="EMBL" id="ACQT01000105">
    <property type="protein sequence ID" value="EER59681.1"/>
    <property type="molecule type" value="Genomic_DNA"/>
</dbReference>
<dbReference type="AlphaFoldDB" id="C5T765"/>
<dbReference type="GO" id="GO:0009103">
    <property type="term" value="P:lipopolysaccharide biosynthetic process"/>
    <property type="evidence" value="ECO:0007669"/>
    <property type="project" value="UniProtKB-KW"/>
</dbReference>
<protein>
    <submittedName>
        <fullName evidence="5">Glycosyl transferase family 25</fullName>
    </submittedName>
</protein>
<evidence type="ECO:0000256" key="2">
    <source>
        <dbReference type="ARBA" id="ARBA00005222"/>
    </source>
</evidence>